<evidence type="ECO:0000256" key="1">
    <source>
        <dbReference type="ARBA" id="ARBA00001947"/>
    </source>
</evidence>
<dbReference type="PANTHER" id="PTHR11359:SF14">
    <property type="entry name" value="AMP DEAMINASE"/>
    <property type="match status" value="1"/>
</dbReference>
<evidence type="ECO:0000256" key="4">
    <source>
        <dbReference type="ARBA" id="ARBA00012775"/>
    </source>
</evidence>
<proteinExistence type="inferred from homology"/>
<dbReference type="Gene3D" id="3.20.20.140">
    <property type="entry name" value="Metal-dependent hydrolases"/>
    <property type="match status" value="1"/>
</dbReference>
<accession>A0ABQ9N8K5</accession>
<evidence type="ECO:0000256" key="2">
    <source>
        <dbReference type="ARBA" id="ARBA00004955"/>
    </source>
</evidence>
<protein>
    <recommendedName>
        <fullName evidence="4">AMP deaminase</fullName>
        <ecNumber evidence="4">3.5.4.6</ecNumber>
    </recommendedName>
</protein>
<dbReference type="EC" id="3.5.4.6" evidence="4"/>
<evidence type="ECO:0000256" key="3">
    <source>
        <dbReference type="ARBA" id="ARBA00006676"/>
    </source>
</evidence>
<dbReference type="Gene3D" id="4.10.800.20">
    <property type="match status" value="1"/>
</dbReference>
<comment type="cofactor">
    <cofactor evidence="1">
        <name>Zn(2+)</name>
        <dbReference type="ChEBI" id="CHEBI:29105"/>
    </cofactor>
</comment>
<evidence type="ECO:0000313" key="10">
    <source>
        <dbReference type="Proteomes" id="UP001174677"/>
    </source>
</evidence>
<feature type="compositionally biased region" description="Acidic residues" evidence="8">
    <location>
        <begin position="58"/>
        <end position="69"/>
    </location>
</feature>
<name>A0ABQ9N8K5_HEVBR</name>
<dbReference type="PANTHER" id="PTHR11359">
    <property type="entry name" value="AMP DEAMINASE"/>
    <property type="match status" value="1"/>
</dbReference>
<dbReference type="InterPro" id="IPR006650">
    <property type="entry name" value="A/AMP_deam_AS"/>
</dbReference>
<keyword evidence="6" id="KW-0378">Hydrolase</keyword>
<keyword evidence="10" id="KW-1185">Reference proteome</keyword>
<keyword evidence="5" id="KW-0479">Metal-binding</keyword>
<comment type="caution">
    <text evidence="9">The sequence shown here is derived from an EMBL/GenBank/DDBJ whole genome shotgun (WGS) entry which is preliminary data.</text>
</comment>
<reference evidence="9" key="1">
    <citation type="journal article" date="2023" name="Plant Biotechnol. J.">
        <title>Chromosome-level wild Hevea brasiliensis genome provides new tools for genomic-assisted breeding and valuable loci to elevate rubber yield.</title>
        <authorList>
            <person name="Cheng H."/>
            <person name="Song X."/>
            <person name="Hu Y."/>
            <person name="Wu T."/>
            <person name="Yang Q."/>
            <person name="An Z."/>
            <person name="Feng S."/>
            <person name="Deng Z."/>
            <person name="Wu W."/>
            <person name="Zeng X."/>
            <person name="Tu M."/>
            <person name="Wang X."/>
            <person name="Huang H."/>
        </authorList>
    </citation>
    <scope>NUCLEOTIDE SEQUENCE</scope>
    <source>
        <strain evidence="9">MT/VB/25A 57/8</strain>
    </source>
</reference>
<dbReference type="InterPro" id="IPR032466">
    <property type="entry name" value="Metal_Hydrolase"/>
</dbReference>
<feature type="region of interest" description="Disordered" evidence="8">
    <location>
        <begin position="51"/>
        <end position="75"/>
    </location>
</feature>
<evidence type="ECO:0000313" key="9">
    <source>
        <dbReference type="EMBL" id="KAJ9187555.1"/>
    </source>
</evidence>
<keyword evidence="7" id="KW-0862">Zinc</keyword>
<dbReference type="SUPFAM" id="SSF51556">
    <property type="entry name" value="Metallo-dependent hydrolases"/>
    <property type="match status" value="1"/>
</dbReference>
<evidence type="ECO:0000256" key="7">
    <source>
        <dbReference type="ARBA" id="ARBA00022833"/>
    </source>
</evidence>
<organism evidence="9 10">
    <name type="scientific">Hevea brasiliensis</name>
    <name type="common">Para rubber tree</name>
    <name type="synonym">Siphonia brasiliensis</name>
    <dbReference type="NCBI Taxonomy" id="3981"/>
    <lineage>
        <taxon>Eukaryota</taxon>
        <taxon>Viridiplantae</taxon>
        <taxon>Streptophyta</taxon>
        <taxon>Embryophyta</taxon>
        <taxon>Tracheophyta</taxon>
        <taxon>Spermatophyta</taxon>
        <taxon>Magnoliopsida</taxon>
        <taxon>eudicotyledons</taxon>
        <taxon>Gunneridae</taxon>
        <taxon>Pentapetalae</taxon>
        <taxon>rosids</taxon>
        <taxon>fabids</taxon>
        <taxon>Malpighiales</taxon>
        <taxon>Euphorbiaceae</taxon>
        <taxon>Crotonoideae</taxon>
        <taxon>Micrandreae</taxon>
        <taxon>Hevea</taxon>
    </lineage>
</organism>
<evidence type="ECO:0000256" key="5">
    <source>
        <dbReference type="ARBA" id="ARBA00022723"/>
    </source>
</evidence>
<dbReference type="NCBIfam" id="TIGR01429">
    <property type="entry name" value="AMP_deaminase"/>
    <property type="match status" value="1"/>
</dbReference>
<evidence type="ECO:0000256" key="8">
    <source>
        <dbReference type="SAM" id="MobiDB-lite"/>
    </source>
</evidence>
<dbReference type="PROSITE" id="PS00485">
    <property type="entry name" value="A_DEAMINASE"/>
    <property type="match status" value="1"/>
</dbReference>
<evidence type="ECO:0000256" key="6">
    <source>
        <dbReference type="ARBA" id="ARBA00022801"/>
    </source>
</evidence>
<dbReference type="EMBL" id="JARPOI010000002">
    <property type="protein sequence ID" value="KAJ9187555.1"/>
    <property type="molecule type" value="Genomic_DNA"/>
</dbReference>
<dbReference type="CDD" id="cd01319">
    <property type="entry name" value="AMPD"/>
    <property type="match status" value="1"/>
</dbReference>
<gene>
    <name evidence="9" type="ORF">P3X46_002997</name>
</gene>
<comment type="similarity">
    <text evidence="3">Belongs to the metallo-dependent hydrolases superfamily. Adenosine and AMP deaminases family.</text>
</comment>
<dbReference type="Proteomes" id="UP001174677">
    <property type="component" value="Chromosome 2"/>
</dbReference>
<comment type="pathway">
    <text evidence="2">Purine metabolism; IMP biosynthesis via salvage pathway; IMP from AMP: step 1/1.</text>
</comment>
<sequence>MDSSLSSLHLAMAALVGASLMAISAFYIHKRTVDQVLDRLIEIRLGSPKSSKMKSVVTDEENSEEEENEEASRYKDEAYRSDGEVAVERKMWSRSASRSLDDKSVLRNYRMSRSMPNALLNNDWFDEDVKFGQQSSRFSAQDQGERLNFVPSGLPPLQMSTRDGENKSVNYSSSVTRMASLGRLNTPRSPGGNALESLWDSDEEGTEYNEDDIIFLNGNMDSSADHINEVDSKFQNSSLLFRGDTANVIKGQNIEDPGAEAKVGVDMLSRKVDIASVRQVGNEAAFASTILPLRTTMHESVNIEEEEVRKMIRECLDLRNRYVYREVVAPWKQDVTELSTKKLKSDPFHFEPVPATTHHFRMEDGVVHVYASEKDTVDLFPVASATTFFTDMHHILRIISIGNVRTACHHRLRFLEEKFRLHLLVNADREFLAQKSAPHRDFYNIRKVDTHVHHSACMNQKHLLRFIKSKLRKEPDEVVIFRDGKYMTLKEVFESLDLTGYDLNVDLLDVHADKSTFHRFDKFNLKYNPCGQSRLREIFLKQDNLIQGRFLAEVTKEVLSDLEASKYQMAEYRVSIYGRKQSEWDQLASWFVNNAICSENAVWLIQLPRLYNVYKQMGTVKSFQNILDNVFIPLFEVTIDPSSHPQLHVFLMQVVGLDIVDDESRPERRPTKHMPKPAEWTNEFNPAYSYYAYYCYTNLYTLNKLRESKGLPTIKFRPHCGEAGDIDHLAAAFLLCHNISHGINLRKSPVLQYLYYLAQIGLAMSPLSNNSLFLDYHRNPFPMFFQRGLNVSLSSDDPLQIHLTREPLVEEYSIAAKVWKLSSCDLCEIARNSVYQSGFSHVAKLHWLGSKFFLRGPEGNDIHKTNVPHMRIAFRHETWKEEMQYVYSGRAVFPEEVEF</sequence>
<dbReference type="Pfam" id="PF19326">
    <property type="entry name" value="AMP_deaminase"/>
    <property type="match status" value="1"/>
</dbReference>
<dbReference type="InterPro" id="IPR006329">
    <property type="entry name" value="AMPD"/>
</dbReference>